<keyword evidence="2" id="KW-1185">Reference proteome</keyword>
<sequence>MAHRYIPLPMLLFSNCGSGGTASNWVNVTSLPDLLLVVNETKSKREGNENSLLMILKQWVK</sequence>
<evidence type="ECO:0000313" key="1">
    <source>
        <dbReference type="EMBL" id="QFI54746.1"/>
    </source>
</evidence>
<organism evidence="1 2">
    <name type="scientific">Aeromonas simiae</name>
    <dbReference type="NCBI Taxonomy" id="218936"/>
    <lineage>
        <taxon>Bacteria</taxon>
        <taxon>Pseudomonadati</taxon>
        <taxon>Pseudomonadota</taxon>
        <taxon>Gammaproteobacteria</taxon>
        <taxon>Aeromonadales</taxon>
        <taxon>Aeromonadaceae</taxon>
        <taxon>Aeromonas</taxon>
    </lineage>
</organism>
<protein>
    <submittedName>
        <fullName evidence="1">Uncharacterized protein</fullName>
    </submittedName>
</protein>
<accession>A0A5J6WUB3</accession>
<dbReference type="EMBL" id="CP040449">
    <property type="protein sequence ID" value="QFI54746.1"/>
    <property type="molecule type" value="Genomic_DNA"/>
</dbReference>
<evidence type="ECO:0000313" key="2">
    <source>
        <dbReference type="Proteomes" id="UP000594034"/>
    </source>
</evidence>
<dbReference type="Proteomes" id="UP000594034">
    <property type="component" value="Chromosome"/>
</dbReference>
<name>A0A5J6WUB3_9GAMM</name>
<dbReference type="KEGG" id="asim:FE240_08610"/>
<dbReference type="AlphaFoldDB" id="A0A5J6WUB3"/>
<proteinExistence type="predicted"/>
<reference evidence="1 2" key="1">
    <citation type="submission" date="2019-05" db="EMBL/GenBank/DDBJ databases">
        <title>OXA-830, a novel chromosomally encoded expanded-spectrum class D beta-lactamase in Aeromonas simiae.</title>
        <authorList>
            <person name="Zhou W."/>
            <person name="Chen Q."/>
        </authorList>
    </citation>
    <scope>NUCLEOTIDE SEQUENCE [LARGE SCALE GENOMIC DNA]</scope>
    <source>
        <strain evidence="1 2">A6</strain>
    </source>
</reference>
<gene>
    <name evidence="1" type="ORF">FE240_08610</name>
</gene>
<dbReference type="RefSeq" id="WP_193004174.1">
    <property type="nucleotide sequence ID" value="NZ_CP040449.1"/>
</dbReference>